<proteinExistence type="predicted"/>
<reference evidence="1" key="2">
    <citation type="submission" date="2021-04" db="EMBL/GenBank/DDBJ databases">
        <authorList>
            <person name="Gilroy R."/>
        </authorList>
    </citation>
    <scope>NUCLEOTIDE SEQUENCE</scope>
    <source>
        <strain evidence="1">CHK183-1962</strain>
    </source>
</reference>
<dbReference type="AlphaFoldDB" id="A0A9D2BJ08"/>
<name>A0A9D2BJ08_9FIRM</name>
<sequence length="126" mass="14117">MNEQESVKMTPLDQMVSEDQLQLLKAAIPYASPKAQSMLSIFAKTLELQRTIQLFSHTQELSMMSEQESSGADPMEMLQTISQFASGEMKENLNNIMTAFTAVQMIQMYQEDGQAAEAEREENADG</sequence>
<gene>
    <name evidence="1" type="ORF">H9734_06530</name>
</gene>
<accession>A0A9D2BJ08</accession>
<protein>
    <submittedName>
        <fullName evidence="1">Uncharacterized protein</fullName>
    </submittedName>
</protein>
<evidence type="ECO:0000313" key="2">
    <source>
        <dbReference type="Proteomes" id="UP000886890"/>
    </source>
</evidence>
<evidence type="ECO:0000313" key="1">
    <source>
        <dbReference type="EMBL" id="HIX77232.1"/>
    </source>
</evidence>
<dbReference type="Proteomes" id="UP000886890">
    <property type="component" value="Unassembled WGS sequence"/>
</dbReference>
<reference evidence="1" key="1">
    <citation type="journal article" date="2021" name="PeerJ">
        <title>Extensive microbial diversity within the chicken gut microbiome revealed by metagenomics and culture.</title>
        <authorList>
            <person name="Gilroy R."/>
            <person name="Ravi A."/>
            <person name="Getino M."/>
            <person name="Pursley I."/>
            <person name="Horton D.L."/>
            <person name="Alikhan N.F."/>
            <person name="Baker D."/>
            <person name="Gharbi K."/>
            <person name="Hall N."/>
            <person name="Watson M."/>
            <person name="Adriaenssens E.M."/>
            <person name="Foster-Nyarko E."/>
            <person name="Jarju S."/>
            <person name="Secka A."/>
            <person name="Antonio M."/>
            <person name="Oren A."/>
            <person name="Chaudhuri R.R."/>
            <person name="La Ragione R."/>
            <person name="Hildebrand F."/>
            <person name="Pallen M.J."/>
        </authorList>
    </citation>
    <scope>NUCLEOTIDE SEQUENCE</scope>
    <source>
        <strain evidence="1">CHK183-1962</strain>
    </source>
</reference>
<organism evidence="1 2">
    <name type="scientific">Candidatus Fusicatenibacter merdavium</name>
    <dbReference type="NCBI Taxonomy" id="2838600"/>
    <lineage>
        <taxon>Bacteria</taxon>
        <taxon>Bacillati</taxon>
        <taxon>Bacillota</taxon>
        <taxon>Clostridia</taxon>
        <taxon>Lachnospirales</taxon>
        <taxon>Lachnospiraceae</taxon>
        <taxon>Fusicatenibacter</taxon>
    </lineage>
</organism>
<dbReference type="EMBL" id="DXEK01000108">
    <property type="protein sequence ID" value="HIX77232.1"/>
    <property type="molecule type" value="Genomic_DNA"/>
</dbReference>
<comment type="caution">
    <text evidence="1">The sequence shown here is derived from an EMBL/GenBank/DDBJ whole genome shotgun (WGS) entry which is preliminary data.</text>
</comment>